<dbReference type="AlphaFoldDB" id="A0AAD3P478"/>
<dbReference type="PANTHER" id="PTHR31374">
    <property type="entry name" value="AUXIN-INDUCED PROTEIN-LIKE-RELATED"/>
    <property type="match status" value="1"/>
</dbReference>
<dbReference type="GO" id="GO:0009733">
    <property type="term" value="P:response to auxin"/>
    <property type="evidence" value="ECO:0007669"/>
    <property type="project" value="InterPro"/>
</dbReference>
<dbReference type="Pfam" id="PF02519">
    <property type="entry name" value="Auxin_inducible"/>
    <property type="match status" value="1"/>
</dbReference>
<dbReference type="EMBL" id="BSYO01000001">
    <property type="protein sequence ID" value="GMG98419.1"/>
    <property type="molecule type" value="Genomic_DNA"/>
</dbReference>
<evidence type="ECO:0000256" key="1">
    <source>
        <dbReference type="ARBA" id="ARBA00006974"/>
    </source>
</evidence>
<organism evidence="2 3">
    <name type="scientific">Nepenthes gracilis</name>
    <name type="common">Slender pitcher plant</name>
    <dbReference type="NCBI Taxonomy" id="150966"/>
    <lineage>
        <taxon>Eukaryota</taxon>
        <taxon>Viridiplantae</taxon>
        <taxon>Streptophyta</taxon>
        <taxon>Embryophyta</taxon>
        <taxon>Tracheophyta</taxon>
        <taxon>Spermatophyta</taxon>
        <taxon>Magnoliopsida</taxon>
        <taxon>eudicotyledons</taxon>
        <taxon>Gunneridae</taxon>
        <taxon>Pentapetalae</taxon>
        <taxon>Caryophyllales</taxon>
        <taxon>Nepenthaceae</taxon>
        <taxon>Nepenthes</taxon>
    </lineage>
</organism>
<accession>A0AAD3P478</accession>
<reference evidence="2" key="1">
    <citation type="submission" date="2023-05" db="EMBL/GenBank/DDBJ databases">
        <title>Nepenthes gracilis genome sequencing.</title>
        <authorList>
            <person name="Fukushima K."/>
        </authorList>
    </citation>
    <scope>NUCLEOTIDE SEQUENCE</scope>
    <source>
        <strain evidence="2">SING2019-196</strain>
    </source>
</reference>
<protein>
    <recommendedName>
        <fullName evidence="4">Small auxin up regulated protein</fullName>
    </recommendedName>
</protein>
<proteinExistence type="inferred from homology"/>
<name>A0AAD3P478_NEPGR</name>
<dbReference type="InterPro" id="IPR003676">
    <property type="entry name" value="SAUR_fam"/>
</dbReference>
<sequence>MAFMSSPKRLTSMMIKKKDSSSHYVRLPSDDENREIRKGHVPMMVGNEGAKEKFMVPTRFIHHPSIIALLDLSADEFGYDQQGVLQIPCEPEYFREIIGKLSKKT</sequence>
<gene>
    <name evidence="2" type="ORF">Nepgr_000259</name>
</gene>
<dbReference type="PANTHER" id="PTHR31374:SF30">
    <property type="entry name" value="SAUR-LIKE AUXIN-RESPONSIVE FAMILY PROTEIN"/>
    <property type="match status" value="1"/>
</dbReference>
<comment type="similarity">
    <text evidence="1">Belongs to the ARG7 family.</text>
</comment>
<evidence type="ECO:0000313" key="2">
    <source>
        <dbReference type="EMBL" id="GMG98419.1"/>
    </source>
</evidence>
<evidence type="ECO:0000313" key="3">
    <source>
        <dbReference type="Proteomes" id="UP001279734"/>
    </source>
</evidence>
<dbReference type="Proteomes" id="UP001279734">
    <property type="component" value="Unassembled WGS sequence"/>
</dbReference>
<keyword evidence="3" id="KW-1185">Reference proteome</keyword>
<comment type="caution">
    <text evidence="2">The sequence shown here is derived from an EMBL/GenBank/DDBJ whole genome shotgun (WGS) entry which is preliminary data.</text>
</comment>
<evidence type="ECO:0008006" key="4">
    <source>
        <dbReference type="Google" id="ProtNLM"/>
    </source>
</evidence>